<dbReference type="EMBL" id="JH598253">
    <property type="status" value="NOT_ANNOTATED_CDS"/>
    <property type="molecule type" value="Genomic_DNA"/>
</dbReference>
<dbReference type="EnsemblProtists" id="HpaT801101">
    <property type="protein sequence ID" value="HpaP801101"/>
    <property type="gene ID" value="HpaG801101"/>
</dbReference>
<name>M4B4A2_HYAAE</name>
<protein>
    <submittedName>
        <fullName evidence="1">Uncharacterized protein</fullName>
    </submittedName>
</protein>
<reference evidence="2" key="1">
    <citation type="journal article" date="2010" name="Science">
        <title>Signatures of adaptation to obligate biotrophy in the Hyaloperonospora arabidopsidis genome.</title>
        <authorList>
            <person name="Baxter L."/>
            <person name="Tripathy S."/>
            <person name="Ishaque N."/>
            <person name="Boot N."/>
            <person name="Cabral A."/>
            <person name="Kemen E."/>
            <person name="Thines M."/>
            <person name="Ah-Fong A."/>
            <person name="Anderson R."/>
            <person name="Badejoko W."/>
            <person name="Bittner-Eddy P."/>
            <person name="Boore J.L."/>
            <person name="Chibucos M.C."/>
            <person name="Coates M."/>
            <person name="Dehal P."/>
            <person name="Delehaunty K."/>
            <person name="Dong S."/>
            <person name="Downton P."/>
            <person name="Dumas B."/>
            <person name="Fabro G."/>
            <person name="Fronick C."/>
            <person name="Fuerstenberg S.I."/>
            <person name="Fulton L."/>
            <person name="Gaulin E."/>
            <person name="Govers F."/>
            <person name="Hughes L."/>
            <person name="Humphray S."/>
            <person name="Jiang R.H."/>
            <person name="Judelson H."/>
            <person name="Kamoun S."/>
            <person name="Kyung K."/>
            <person name="Meijer H."/>
            <person name="Minx P."/>
            <person name="Morris P."/>
            <person name="Nelson J."/>
            <person name="Phuntumart V."/>
            <person name="Qutob D."/>
            <person name="Rehmany A."/>
            <person name="Rougon-Cardoso A."/>
            <person name="Ryden P."/>
            <person name="Torto-Alalibo T."/>
            <person name="Studholme D."/>
            <person name="Wang Y."/>
            <person name="Win J."/>
            <person name="Wood J."/>
            <person name="Clifton S.W."/>
            <person name="Rogers J."/>
            <person name="Van den Ackerveken G."/>
            <person name="Jones J.D."/>
            <person name="McDowell J.M."/>
            <person name="Beynon J."/>
            <person name="Tyler B.M."/>
        </authorList>
    </citation>
    <scope>NUCLEOTIDE SEQUENCE [LARGE SCALE GENOMIC DNA]</scope>
    <source>
        <strain evidence="2">Emoy2</strain>
    </source>
</reference>
<evidence type="ECO:0000313" key="2">
    <source>
        <dbReference type="Proteomes" id="UP000011713"/>
    </source>
</evidence>
<dbReference type="Proteomes" id="UP000011713">
    <property type="component" value="Unassembled WGS sequence"/>
</dbReference>
<accession>M4B4A2</accession>
<proteinExistence type="predicted"/>
<organism evidence="1 2">
    <name type="scientific">Hyaloperonospora arabidopsidis (strain Emoy2)</name>
    <name type="common">Downy mildew agent</name>
    <name type="synonym">Peronospora arabidopsidis</name>
    <dbReference type="NCBI Taxonomy" id="559515"/>
    <lineage>
        <taxon>Eukaryota</taxon>
        <taxon>Sar</taxon>
        <taxon>Stramenopiles</taxon>
        <taxon>Oomycota</taxon>
        <taxon>Peronosporomycetes</taxon>
        <taxon>Peronosporales</taxon>
        <taxon>Peronosporaceae</taxon>
        <taxon>Hyaloperonospora</taxon>
    </lineage>
</organism>
<dbReference type="InParanoid" id="M4B4A2"/>
<reference evidence="1" key="2">
    <citation type="submission" date="2015-06" db="UniProtKB">
        <authorList>
            <consortium name="EnsemblProtists"/>
        </authorList>
    </citation>
    <scope>IDENTIFICATION</scope>
    <source>
        <strain evidence="1">Emoy2</strain>
    </source>
</reference>
<keyword evidence="2" id="KW-1185">Reference proteome</keyword>
<sequence>MVYSTLAQYTSGPYATASSLGTHCIWSCSIAEYKSVARILQQMVHGASRTQKCLRSCSFTFGFALCSQETRFYYNGRLPAEIQDQ</sequence>
<dbReference type="VEuPathDB" id="FungiDB:HpaG801101"/>
<dbReference type="AlphaFoldDB" id="M4B4A2"/>
<evidence type="ECO:0000313" key="1">
    <source>
        <dbReference type="EnsemblProtists" id="HpaP801101"/>
    </source>
</evidence>
<dbReference type="HOGENOM" id="CLU_2517399_0_0_1"/>